<dbReference type="AntiFam" id="ANF00031">
    <property type="entry name" value="Antisense to tmRNA"/>
</dbReference>
<gene>
    <name evidence="1" type="ORF">XAP7430_260169</name>
</gene>
<dbReference type="AlphaFoldDB" id="A0AB38DZQ1"/>
<dbReference type="Proteomes" id="UP000234166">
    <property type="component" value="Unassembled WGS sequence"/>
</dbReference>
<comment type="caution">
    <text evidence="1">The sequence shown here is derived from an EMBL/GenBank/DDBJ whole genome shotgun (WGS) entry which is preliminary data.</text>
</comment>
<evidence type="ECO:0000313" key="2">
    <source>
        <dbReference type="Proteomes" id="UP000234166"/>
    </source>
</evidence>
<reference evidence="1 2" key="1">
    <citation type="submission" date="2017-10" db="EMBL/GenBank/DDBJ databases">
        <authorList>
            <person name="Regsiter A."/>
            <person name="William W."/>
        </authorList>
    </citation>
    <scope>NUCLEOTIDE SEQUENCE [LARGE SCALE GENOMIC DNA]</scope>
    <source>
        <strain evidence="1 2">CFBP7430</strain>
    </source>
</reference>
<dbReference type="EMBL" id="OCYS01000079">
    <property type="protein sequence ID" value="SON86579.1"/>
    <property type="molecule type" value="Genomic_DNA"/>
</dbReference>
<sequence length="165" mass="18543">MLTAGTRFAQVGSGRRRASLEQVQWKSPTKAPWCCCNWKPVRCWPYSINSALMPSRGAQTPEDLQTRSTVTKSTNTQCTSLTDAARSLALGQATLMKKAGNPLHREFPALVGRLRTVVWWRWAESNRRPEALHPQHYMLSPPLDLVPRQHGWQSAPGNQPALSDR</sequence>
<organism evidence="1 2">
    <name type="scientific">Xanthomonas campestris pv. phaseoli</name>
    <dbReference type="NCBI Taxonomy" id="317013"/>
    <lineage>
        <taxon>Bacteria</taxon>
        <taxon>Pseudomonadati</taxon>
        <taxon>Pseudomonadota</taxon>
        <taxon>Gammaproteobacteria</taxon>
        <taxon>Lysobacterales</taxon>
        <taxon>Lysobacteraceae</taxon>
        <taxon>Xanthomonas</taxon>
    </lineage>
</organism>
<proteinExistence type="predicted"/>
<accession>A0AB38DZQ1</accession>
<evidence type="ECO:0000313" key="1">
    <source>
        <dbReference type="EMBL" id="SON86579.1"/>
    </source>
</evidence>
<name>A0AB38DZQ1_XANCH</name>
<protein>
    <submittedName>
        <fullName evidence="1">Uncharacterized protein</fullName>
    </submittedName>
</protein>